<name>A0AAE9XR30_9PROT</name>
<keyword evidence="2" id="KW-1185">Reference proteome</keyword>
<sequence length="163" mass="18085">MILRMGSERLDLPAEIARMHGIPRRVYEHWCRVAALEDGIPTLEAFQLKAVAYADPYISLVGVEEDPRRYRMLRVGEDLISHYGADFSGKCLDELDVRNINAIIELDNDIVATRTPIAALVTIGLLGIPIIRLNGIGVPLVDETGRISHIVACTTREMFGFGV</sequence>
<evidence type="ECO:0008006" key="3">
    <source>
        <dbReference type="Google" id="ProtNLM"/>
    </source>
</evidence>
<accession>A0AAE9XR30</accession>
<proteinExistence type="predicted"/>
<dbReference type="Proteomes" id="UP001217500">
    <property type="component" value="Chromosome"/>
</dbReference>
<evidence type="ECO:0000313" key="1">
    <source>
        <dbReference type="EMBL" id="WCL54667.1"/>
    </source>
</evidence>
<gene>
    <name evidence="1" type="ORF">PH603_02695</name>
</gene>
<protein>
    <recommendedName>
        <fullName evidence="3">PAS domain-containing protein</fullName>
    </recommendedName>
</protein>
<reference evidence="1" key="1">
    <citation type="submission" date="2023-01" db="EMBL/GenBank/DDBJ databases">
        <title>The genome sequence of Kordiimonadaceae bacterium 6D33.</title>
        <authorList>
            <person name="Liu Y."/>
        </authorList>
    </citation>
    <scope>NUCLEOTIDE SEQUENCE</scope>
    <source>
        <strain evidence="1">6D33</strain>
    </source>
</reference>
<dbReference type="EMBL" id="CP116805">
    <property type="protein sequence ID" value="WCL54667.1"/>
    <property type="molecule type" value="Genomic_DNA"/>
</dbReference>
<evidence type="ECO:0000313" key="2">
    <source>
        <dbReference type="Proteomes" id="UP001217500"/>
    </source>
</evidence>
<dbReference type="AlphaFoldDB" id="A0AAE9XR30"/>
<dbReference type="KEGG" id="gso:PH603_02695"/>
<dbReference type="RefSeq" id="WP_289504386.1">
    <property type="nucleotide sequence ID" value="NZ_CP116805.1"/>
</dbReference>
<organism evidence="1 2">
    <name type="scientific">Gimibacter soli</name>
    <dbReference type="NCBI Taxonomy" id="3024400"/>
    <lineage>
        <taxon>Bacteria</taxon>
        <taxon>Pseudomonadati</taxon>
        <taxon>Pseudomonadota</taxon>
        <taxon>Alphaproteobacteria</taxon>
        <taxon>Kordiimonadales</taxon>
        <taxon>Temperatibacteraceae</taxon>
        <taxon>Gimibacter</taxon>
    </lineage>
</organism>